<feature type="compositionally biased region" description="Polar residues" evidence="2">
    <location>
        <begin position="607"/>
        <end position="618"/>
    </location>
</feature>
<proteinExistence type="predicted"/>
<dbReference type="GeneTree" id="ENSGT00530000063835"/>
<feature type="coiled-coil region" evidence="1">
    <location>
        <begin position="14"/>
        <end position="69"/>
    </location>
</feature>
<feature type="compositionally biased region" description="Basic and acidic residues" evidence="2">
    <location>
        <begin position="421"/>
        <end position="433"/>
    </location>
</feature>
<dbReference type="Ensembl" id="ENSPKIT00000002489.1">
    <property type="protein sequence ID" value="ENSPKIP00000021845.1"/>
    <property type="gene ID" value="ENSPKIG00000006076.1"/>
</dbReference>
<reference evidence="4" key="2">
    <citation type="submission" date="2025-09" db="UniProtKB">
        <authorList>
            <consortium name="Ensembl"/>
        </authorList>
    </citation>
    <scope>IDENTIFICATION</scope>
</reference>
<dbReference type="PANTHER" id="PTHR15107:SF3">
    <property type="entry name" value="RBBP8 N-TERMINAL-LIKE PROTEIN"/>
    <property type="match status" value="1"/>
</dbReference>
<name>A0A3B3RVG1_9TELE</name>
<keyword evidence="5" id="KW-1185">Reference proteome</keyword>
<feature type="compositionally biased region" description="Low complexity" evidence="2">
    <location>
        <begin position="463"/>
        <end position="485"/>
    </location>
</feature>
<dbReference type="GO" id="GO:0003684">
    <property type="term" value="F:damaged DNA binding"/>
    <property type="evidence" value="ECO:0007669"/>
    <property type="project" value="TreeGrafter"/>
</dbReference>
<reference evidence="4" key="1">
    <citation type="submission" date="2025-08" db="UniProtKB">
        <authorList>
            <consortium name="Ensembl"/>
        </authorList>
    </citation>
    <scope>IDENTIFICATION</scope>
</reference>
<keyword evidence="1" id="KW-0175">Coiled coil</keyword>
<feature type="region of interest" description="Disordered" evidence="2">
    <location>
        <begin position="218"/>
        <end position="255"/>
    </location>
</feature>
<dbReference type="PANTHER" id="PTHR15107">
    <property type="entry name" value="RETINOBLASTOMA BINDING PROTEIN 8"/>
    <property type="match status" value="1"/>
</dbReference>
<feature type="domain" description="DNA endonuclease Ctp1 N-terminal" evidence="3">
    <location>
        <begin position="6"/>
        <end position="125"/>
    </location>
</feature>
<evidence type="ECO:0000313" key="4">
    <source>
        <dbReference type="Ensembl" id="ENSPKIP00000021845.1"/>
    </source>
</evidence>
<organism evidence="4 5">
    <name type="scientific">Paramormyrops kingsleyae</name>
    <dbReference type="NCBI Taxonomy" id="1676925"/>
    <lineage>
        <taxon>Eukaryota</taxon>
        <taxon>Metazoa</taxon>
        <taxon>Chordata</taxon>
        <taxon>Craniata</taxon>
        <taxon>Vertebrata</taxon>
        <taxon>Euteleostomi</taxon>
        <taxon>Actinopterygii</taxon>
        <taxon>Neopterygii</taxon>
        <taxon>Teleostei</taxon>
        <taxon>Osteoglossocephala</taxon>
        <taxon>Osteoglossomorpha</taxon>
        <taxon>Osteoglossiformes</taxon>
        <taxon>Mormyridae</taxon>
        <taxon>Paramormyrops</taxon>
    </lineage>
</organism>
<feature type="compositionally biased region" description="Polar residues" evidence="2">
    <location>
        <begin position="494"/>
        <end position="504"/>
    </location>
</feature>
<feature type="compositionally biased region" description="Basic and acidic residues" evidence="2">
    <location>
        <begin position="239"/>
        <end position="249"/>
    </location>
</feature>
<dbReference type="GeneID" id="111858948"/>
<feature type="region of interest" description="Disordered" evidence="2">
    <location>
        <begin position="565"/>
        <end position="618"/>
    </location>
</feature>
<dbReference type="InterPro" id="IPR019518">
    <property type="entry name" value="CtIP_N"/>
</dbReference>
<dbReference type="CTD" id="324358"/>
<feature type="compositionally biased region" description="Low complexity" evidence="2">
    <location>
        <begin position="584"/>
        <end position="598"/>
    </location>
</feature>
<evidence type="ECO:0000256" key="1">
    <source>
        <dbReference type="SAM" id="Coils"/>
    </source>
</evidence>
<feature type="coiled-coil region" evidence="1">
    <location>
        <begin position="103"/>
        <end position="130"/>
    </location>
</feature>
<dbReference type="Pfam" id="PF10482">
    <property type="entry name" value="CtIP_N"/>
    <property type="match status" value="1"/>
</dbReference>
<dbReference type="AlphaFoldDB" id="A0A3B3RVG1"/>
<evidence type="ECO:0000259" key="3">
    <source>
        <dbReference type="Pfam" id="PF10482"/>
    </source>
</evidence>
<dbReference type="RefSeq" id="XP_023696956.1">
    <property type="nucleotide sequence ID" value="XM_023841188.2"/>
</dbReference>
<feature type="region of interest" description="Disordered" evidence="2">
    <location>
        <begin position="377"/>
        <end position="513"/>
    </location>
</feature>
<evidence type="ECO:0000256" key="2">
    <source>
        <dbReference type="SAM" id="MobiDB-lite"/>
    </source>
</evidence>
<sequence>MTQENFNELLHRLKVLHERELEGWQEKVLELTNQKCCDTKRMEELFNKNQQLREQQRVLTENIKQLENRLRAGLCDRCTVTQDVAKRKQQEYESSQIQSLQHITVLASEMNALRKENKRLQEEVKALRGTIKGQNGHSSQSPAAEVLHERLPESPDPATTSMKCCKQSPPSSCRSGLPTAKSSADCHSSLTAEEKLPGYRLPQNWNMQDTYDVSSKVLANSSPISPGRRAETITSRSNLAERKRSHSTEAVESLHSPTSPLLILKRLHLPAASPSSSPLSPSPAWDEKPAMYPSPGPVLYRPRPIKKTRISLPWLHTDHHEWAALAPRTTFLDNNRKAVEKEWPLTEGSENSHQFKRRAPGLVPGYTVPHREVIFTEEWKDRGRNSKVASPPMKGGTGQAARSSEDSLADVAGDTPLDLSDPGRFKPVNEPKSFKSSPAPKVEDPGAPEGNNKGAQIKTPPHTQASPNTAPSSAATATPPQSGPSVPTSPEPGQGQNASGQNPQKQDEVSIKEEEDLDLQLLTNAEKKKVPVLTISLRPVVVLEALKHGLETRESCHSKITMAVSKEQNQEEVPVGDPTSTATAQNGQGKRRGQAAGRDALKEQRSKTPISQGTMDTV</sequence>
<dbReference type="STRING" id="1676925.ENSPKIP00000021845"/>
<dbReference type="GO" id="GO:0010792">
    <property type="term" value="P:DNA double-strand break processing involved in repair via single-strand annealing"/>
    <property type="evidence" value="ECO:0007669"/>
    <property type="project" value="TreeGrafter"/>
</dbReference>
<dbReference type="Proteomes" id="UP000261540">
    <property type="component" value="Unplaced"/>
</dbReference>
<evidence type="ECO:0000313" key="5">
    <source>
        <dbReference type="Proteomes" id="UP000261540"/>
    </source>
</evidence>
<protein>
    <submittedName>
        <fullName evidence="4">Retinoblastoma binding protein 8-like</fullName>
    </submittedName>
</protein>
<accession>A0A3B3RVG1</accession>
<dbReference type="InterPro" id="IPR033316">
    <property type="entry name" value="RBBP8-like"/>
</dbReference>